<accession>A0AAN6Z485</accession>
<reference evidence="2" key="1">
    <citation type="journal article" date="2023" name="Mol. Phylogenet. Evol.">
        <title>Genome-scale phylogeny and comparative genomics of the fungal order Sordariales.</title>
        <authorList>
            <person name="Hensen N."/>
            <person name="Bonometti L."/>
            <person name="Westerberg I."/>
            <person name="Brannstrom I.O."/>
            <person name="Guillou S."/>
            <person name="Cros-Aarteil S."/>
            <person name="Calhoun S."/>
            <person name="Haridas S."/>
            <person name="Kuo A."/>
            <person name="Mondo S."/>
            <person name="Pangilinan J."/>
            <person name="Riley R."/>
            <person name="LaButti K."/>
            <person name="Andreopoulos B."/>
            <person name="Lipzen A."/>
            <person name="Chen C."/>
            <person name="Yan M."/>
            <person name="Daum C."/>
            <person name="Ng V."/>
            <person name="Clum A."/>
            <person name="Steindorff A."/>
            <person name="Ohm R.A."/>
            <person name="Martin F."/>
            <person name="Silar P."/>
            <person name="Natvig D.O."/>
            <person name="Lalanne C."/>
            <person name="Gautier V."/>
            <person name="Ament-Velasquez S.L."/>
            <person name="Kruys A."/>
            <person name="Hutchinson M.I."/>
            <person name="Powell A.J."/>
            <person name="Barry K."/>
            <person name="Miller A.N."/>
            <person name="Grigoriev I.V."/>
            <person name="Debuchy R."/>
            <person name="Gladieux P."/>
            <person name="Hiltunen Thoren M."/>
            <person name="Johannesson H."/>
        </authorList>
    </citation>
    <scope>NUCLEOTIDE SEQUENCE</scope>
    <source>
        <strain evidence="2">CBS 731.68</strain>
    </source>
</reference>
<feature type="compositionally biased region" description="Basic residues" evidence="1">
    <location>
        <begin position="66"/>
        <end position="75"/>
    </location>
</feature>
<keyword evidence="3" id="KW-1185">Reference proteome</keyword>
<dbReference type="Proteomes" id="UP001302602">
    <property type="component" value="Unassembled WGS sequence"/>
</dbReference>
<dbReference type="GeneID" id="87824021"/>
<dbReference type="RefSeq" id="XP_062647290.1">
    <property type="nucleotide sequence ID" value="XM_062787251.1"/>
</dbReference>
<protein>
    <submittedName>
        <fullName evidence="2">Uncharacterized protein</fullName>
    </submittedName>
</protein>
<gene>
    <name evidence="2" type="ORF">N657DRAFT_412518</name>
</gene>
<sequence>MRNLFGELTRYHFLYILYLFPFSAFCLARETFPQKTEPAISQQTMLRNSSQPTQSFLTQPNPNRKPVQKNRKQRHPCSGNHGHIIVKKVQGRYIKKKTHTEYGGGVYVEVLTVSGVTTKLRAGGSNRINNTS</sequence>
<name>A0AAN6Z485_9PEZI</name>
<evidence type="ECO:0000313" key="2">
    <source>
        <dbReference type="EMBL" id="KAK4123519.1"/>
    </source>
</evidence>
<reference evidence="2" key="2">
    <citation type="submission" date="2023-05" db="EMBL/GenBank/DDBJ databases">
        <authorList>
            <consortium name="Lawrence Berkeley National Laboratory"/>
            <person name="Steindorff A."/>
            <person name="Hensen N."/>
            <person name="Bonometti L."/>
            <person name="Westerberg I."/>
            <person name="Brannstrom I.O."/>
            <person name="Guillou S."/>
            <person name="Cros-Aarteil S."/>
            <person name="Calhoun S."/>
            <person name="Haridas S."/>
            <person name="Kuo A."/>
            <person name="Mondo S."/>
            <person name="Pangilinan J."/>
            <person name="Riley R."/>
            <person name="Labutti K."/>
            <person name="Andreopoulos B."/>
            <person name="Lipzen A."/>
            <person name="Chen C."/>
            <person name="Yanf M."/>
            <person name="Daum C."/>
            <person name="Ng V."/>
            <person name="Clum A."/>
            <person name="Ohm R."/>
            <person name="Martin F."/>
            <person name="Silar P."/>
            <person name="Natvig D."/>
            <person name="Lalanne C."/>
            <person name="Gautier V."/>
            <person name="Ament-Velasquez S.L."/>
            <person name="Kruys A."/>
            <person name="Hutchinson M.I."/>
            <person name="Powell A.J."/>
            <person name="Barry K."/>
            <person name="Miller A.N."/>
            <person name="Grigoriev I.V."/>
            <person name="Debuchy R."/>
            <person name="Gladieux P."/>
            <person name="Thoren M.H."/>
            <person name="Johannesson H."/>
        </authorList>
    </citation>
    <scope>NUCLEOTIDE SEQUENCE</scope>
    <source>
        <strain evidence="2">CBS 731.68</strain>
    </source>
</reference>
<dbReference type="EMBL" id="MU853228">
    <property type="protein sequence ID" value="KAK4123519.1"/>
    <property type="molecule type" value="Genomic_DNA"/>
</dbReference>
<comment type="caution">
    <text evidence="2">The sequence shown here is derived from an EMBL/GenBank/DDBJ whole genome shotgun (WGS) entry which is preliminary data.</text>
</comment>
<organism evidence="2 3">
    <name type="scientific">Parathielavia appendiculata</name>
    <dbReference type="NCBI Taxonomy" id="2587402"/>
    <lineage>
        <taxon>Eukaryota</taxon>
        <taxon>Fungi</taxon>
        <taxon>Dikarya</taxon>
        <taxon>Ascomycota</taxon>
        <taxon>Pezizomycotina</taxon>
        <taxon>Sordariomycetes</taxon>
        <taxon>Sordariomycetidae</taxon>
        <taxon>Sordariales</taxon>
        <taxon>Chaetomiaceae</taxon>
        <taxon>Parathielavia</taxon>
    </lineage>
</organism>
<feature type="region of interest" description="Disordered" evidence="1">
    <location>
        <begin position="37"/>
        <end position="81"/>
    </location>
</feature>
<evidence type="ECO:0000256" key="1">
    <source>
        <dbReference type="SAM" id="MobiDB-lite"/>
    </source>
</evidence>
<evidence type="ECO:0000313" key="3">
    <source>
        <dbReference type="Proteomes" id="UP001302602"/>
    </source>
</evidence>
<proteinExistence type="predicted"/>
<feature type="compositionally biased region" description="Polar residues" evidence="1">
    <location>
        <begin position="39"/>
        <end position="62"/>
    </location>
</feature>
<dbReference type="AlphaFoldDB" id="A0AAN6Z485"/>